<proteinExistence type="predicted"/>
<dbReference type="Proteomes" id="UP000011602">
    <property type="component" value="Unassembled WGS sequence"/>
</dbReference>
<comment type="caution">
    <text evidence="1">The sequence shown here is derived from an EMBL/GenBank/DDBJ whole genome shotgun (WGS) entry which is preliminary data.</text>
</comment>
<name>L9XKG8_9EURY</name>
<dbReference type="EMBL" id="AOHZ01000009">
    <property type="protein sequence ID" value="ELY61916.1"/>
    <property type="molecule type" value="Genomic_DNA"/>
</dbReference>
<gene>
    <name evidence="1" type="ORF">C493_01510</name>
</gene>
<evidence type="ECO:0000313" key="2">
    <source>
        <dbReference type="Proteomes" id="UP000011602"/>
    </source>
</evidence>
<organism evidence="1 2">
    <name type="scientific">Natronolimnohabitans innermongolicus JCM 12255</name>
    <dbReference type="NCBI Taxonomy" id="1227499"/>
    <lineage>
        <taxon>Archaea</taxon>
        <taxon>Methanobacteriati</taxon>
        <taxon>Methanobacteriota</taxon>
        <taxon>Stenosarchaea group</taxon>
        <taxon>Halobacteria</taxon>
        <taxon>Halobacteriales</taxon>
        <taxon>Natrialbaceae</taxon>
        <taxon>Natronolimnohabitans</taxon>
    </lineage>
</organism>
<keyword evidence="2" id="KW-1185">Reference proteome</keyword>
<accession>L9XKG8</accession>
<dbReference type="PROSITE" id="PS51257">
    <property type="entry name" value="PROKAR_LIPOPROTEIN"/>
    <property type="match status" value="1"/>
</dbReference>
<dbReference type="AlphaFoldDB" id="L9XKG8"/>
<protein>
    <submittedName>
        <fullName evidence="1">Uncharacterized protein</fullName>
    </submittedName>
</protein>
<reference evidence="1 2" key="1">
    <citation type="journal article" date="2014" name="PLoS Genet.">
        <title>Phylogenetically driven sequencing of extremely halophilic archaea reveals strategies for static and dynamic osmo-response.</title>
        <authorList>
            <person name="Becker E.A."/>
            <person name="Seitzer P.M."/>
            <person name="Tritt A."/>
            <person name="Larsen D."/>
            <person name="Krusor M."/>
            <person name="Yao A.I."/>
            <person name="Wu D."/>
            <person name="Madern D."/>
            <person name="Eisen J.A."/>
            <person name="Darling A.E."/>
            <person name="Facciotti M.T."/>
        </authorList>
    </citation>
    <scope>NUCLEOTIDE SEQUENCE [LARGE SCALE GENOMIC DNA]</scope>
    <source>
        <strain evidence="1 2">JCM 12255</strain>
    </source>
</reference>
<dbReference type="RefSeq" id="WP_007257616.1">
    <property type="nucleotide sequence ID" value="NZ_AOHZ01000009.1"/>
</dbReference>
<sequence>MDRRRFIATGAATATVTLAGCVFGGSEELDAELEDEETASFEADEGDEFEVTVEAEADEVDVEIHYDLEASAEDADDEEDVESALEGAYSGPVLSETVDGEETFEIEVDADGHYDVEVRGGTAQVTID</sequence>
<evidence type="ECO:0000313" key="1">
    <source>
        <dbReference type="EMBL" id="ELY61916.1"/>
    </source>
</evidence>
<dbReference type="eggNOG" id="ENOG502N5FB">
    <property type="taxonomic scope" value="Archaea"/>
</dbReference>